<dbReference type="Pfam" id="PF15359">
    <property type="entry name" value="CDV3"/>
    <property type="match status" value="1"/>
</dbReference>
<accession>A0A835CTG2</accession>
<dbReference type="AlphaFoldDB" id="A0A835CTG2"/>
<dbReference type="GO" id="GO:0005737">
    <property type="term" value="C:cytoplasm"/>
    <property type="evidence" value="ECO:0007669"/>
    <property type="project" value="TreeGrafter"/>
</dbReference>
<dbReference type="OrthoDB" id="6288097at2759"/>
<sequence length="251" mass="27859">MADLDDFFAKKDKKKPKGKKFTTTEEVAKKLVETGKLVIEKPKLKEKSTNNPEDEGSENPQIEEEDEWREFEEKGKTDHTGLKIGQMKIDVNADGSTNDNDKGTGNDSDENEYGEGGSSASAWKKNDEQKETTSETNAPIVQEKTSVTKTTGPTAYKPPGLRNQPAMSTGRSRMKNVAPDIRSEEYFPTLSAKQPSAEPVNTWGRKKRDEGTFEEVRNRGSSKAYSLQESQSQAPKLSLDNKFGALSQDQS</sequence>
<feature type="compositionally biased region" description="Basic and acidic residues" evidence="2">
    <location>
        <begin position="71"/>
        <end position="81"/>
    </location>
</feature>
<evidence type="ECO:0000313" key="4">
    <source>
        <dbReference type="Proteomes" id="UP000639338"/>
    </source>
</evidence>
<evidence type="ECO:0000256" key="1">
    <source>
        <dbReference type="ARBA" id="ARBA00006062"/>
    </source>
</evidence>
<feature type="compositionally biased region" description="Acidic residues" evidence="2">
    <location>
        <begin position="52"/>
        <end position="70"/>
    </location>
</feature>
<feature type="region of interest" description="Disordered" evidence="2">
    <location>
        <begin position="1"/>
        <end position="251"/>
    </location>
</feature>
<comment type="similarity">
    <text evidence="1">Belongs to the CDV3 family.</text>
</comment>
<dbReference type="PANTHER" id="PTHR16284:SF13">
    <property type="entry name" value="PROTEIN CDV3 HOMOLOG"/>
    <property type="match status" value="1"/>
</dbReference>
<dbReference type="InterPro" id="IPR026806">
    <property type="entry name" value="CDV3"/>
</dbReference>
<protein>
    <recommendedName>
        <fullName evidence="5">Protein CDV3 homolog</fullName>
    </recommendedName>
</protein>
<feature type="compositionally biased region" description="Polar residues" evidence="2">
    <location>
        <begin position="134"/>
        <end position="153"/>
    </location>
</feature>
<feature type="compositionally biased region" description="Basic and acidic residues" evidence="2">
    <location>
        <begin position="124"/>
        <end position="133"/>
    </location>
</feature>
<feature type="compositionally biased region" description="Basic and acidic residues" evidence="2">
    <location>
        <begin position="22"/>
        <end position="48"/>
    </location>
</feature>
<organism evidence="3 4">
    <name type="scientific">Aphidius gifuensis</name>
    <name type="common">Parasitoid wasp</name>
    <dbReference type="NCBI Taxonomy" id="684658"/>
    <lineage>
        <taxon>Eukaryota</taxon>
        <taxon>Metazoa</taxon>
        <taxon>Ecdysozoa</taxon>
        <taxon>Arthropoda</taxon>
        <taxon>Hexapoda</taxon>
        <taxon>Insecta</taxon>
        <taxon>Pterygota</taxon>
        <taxon>Neoptera</taxon>
        <taxon>Endopterygota</taxon>
        <taxon>Hymenoptera</taxon>
        <taxon>Apocrita</taxon>
        <taxon>Ichneumonoidea</taxon>
        <taxon>Braconidae</taxon>
        <taxon>Aphidiinae</taxon>
        <taxon>Aphidius</taxon>
    </lineage>
</organism>
<dbReference type="PANTHER" id="PTHR16284">
    <property type="entry name" value="PROTEIN CDV3 HOMOLOG"/>
    <property type="match status" value="1"/>
</dbReference>
<name>A0A835CTG2_APHGI</name>
<feature type="compositionally biased region" description="Basic and acidic residues" evidence="2">
    <location>
        <begin position="207"/>
        <end position="218"/>
    </location>
</feature>
<evidence type="ECO:0000313" key="3">
    <source>
        <dbReference type="EMBL" id="KAF7992300.1"/>
    </source>
</evidence>
<gene>
    <name evidence="3" type="ORF">HCN44_001625</name>
</gene>
<comment type="caution">
    <text evidence="3">The sequence shown here is derived from an EMBL/GenBank/DDBJ whole genome shotgun (WGS) entry which is preliminary data.</text>
</comment>
<dbReference type="Proteomes" id="UP000639338">
    <property type="component" value="Unassembled WGS sequence"/>
</dbReference>
<evidence type="ECO:0008006" key="5">
    <source>
        <dbReference type="Google" id="ProtNLM"/>
    </source>
</evidence>
<evidence type="ECO:0000256" key="2">
    <source>
        <dbReference type="SAM" id="MobiDB-lite"/>
    </source>
</evidence>
<feature type="compositionally biased region" description="Basic residues" evidence="2">
    <location>
        <begin position="11"/>
        <end position="20"/>
    </location>
</feature>
<feature type="compositionally biased region" description="Polar residues" evidence="2">
    <location>
        <begin position="219"/>
        <end position="235"/>
    </location>
</feature>
<keyword evidence="4" id="KW-1185">Reference proteome</keyword>
<reference evidence="3 4" key="1">
    <citation type="submission" date="2020-08" db="EMBL/GenBank/DDBJ databases">
        <title>Aphidius gifuensis genome sequencing and assembly.</title>
        <authorList>
            <person name="Du Z."/>
        </authorList>
    </citation>
    <scope>NUCLEOTIDE SEQUENCE [LARGE SCALE GENOMIC DNA]</scope>
    <source>
        <strain evidence="3">YNYX2018</strain>
        <tissue evidence="3">Adults</tissue>
    </source>
</reference>
<proteinExistence type="inferred from homology"/>
<dbReference type="EMBL" id="JACMRX010000003">
    <property type="protein sequence ID" value="KAF7992300.1"/>
    <property type="molecule type" value="Genomic_DNA"/>
</dbReference>